<comment type="similarity">
    <text evidence="6">Belongs to the LPG synthase family.</text>
</comment>
<evidence type="ECO:0000256" key="6">
    <source>
        <dbReference type="RuleBase" id="RU363042"/>
    </source>
</evidence>
<comment type="function">
    <text evidence="6">Catalyzes the transfer of a lysyl group from L-lysyl-tRNA(Lys) to membrane-bound phosphatidylglycerol (PG), which produces lysylphosphatidylglycerol (LPG), a major component of the bacterial membrane with a positive net charge. LPG synthesis contributes to bacterial virulence as it is involved in the resistance mechanism against cationic antimicrobial peptides (CAMP) produces by the host's immune system (defensins, cathelicidins) and by the competing microorganisms.</text>
</comment>
<keyword evidence="8" id="KW-1185">Reference proteome</keyword>
<evidence type="ECO:0000256" key="2">
    <source>
        <dbReference type="ARBA" id="ARBA00022475"/>
    </source>
</evidence>
<evidence type="ECO:0000256" key="4">
    <source>
        <dbReference type="ARBA" id="ARBA00022989"/>
    </source>
</evidence>
<keyword evidence="3 6" id="KW-0812">Transmembrane</keyword>
<accession>A0ABU8H8E8</accession>
<dbReference type="PANTHER" id="PTHR39087">
    <property type="entry name" value="UPF0104 MEMBRANE PROTEIN MJ1595"/>
    <property type="match status" value="1"/>
</dbReference>
<keyword evidence="5 6" id="KW-0472">Membrane</keyword>
<keyword evidence="4 6" id="KW-1133">Transmembrane helix</keyword>
<keyword evidence="6" id="KW-0808">Transferase</keyword>
<feature type="transmembrane region" description="Helical" evidence="6">
    <location>
        <begin position="191"/>
        <end position="217"/>
    </location>
</feature>
<evidence type="ECO:0000256" key="5">
    <source>
        <dbReference type="ARBA" id="ARBA00023136"/>
    </source>
</evidence>
<evidence type="ECO:0000256" key="3">
    <source>
        <dbReference type="ARBA" id="ARBA00022692"/>
    </source>
</evidence>
<dbReference type="EMBL" id="JBBAXC010000001">
    <property type="protein sequence ID" value="MEI5905590.1"/>
    <property type="molecule type" value="Genomic_DNA"/>
</dbReference>
<comment type="caution">
    <text evidence="7">The sequence shown here is derived from an EMBL/GenBank/DDBJ whole genome shotgun (WGS) entry which is preliminary data.</text>
</comment>
<name>A0ABU8H8E8_9BACI</name>
<feature type="transmembrane region" description="Helical" evidence="6">
    <location>
        <begin position="117"/>
        <end position="144"/>
    </location>
</feature>
<keyword evidence="6" id="KW-0443">Lipid metabolism</keyword>
<protein>
    <recommendedName>
        <fullName evidence="6">Phosphatidylglycerol lysyltransferase</fullName>
        <ecNumber evidence="6">2.3.2.3</ecNumber>
    </recommendedName>
    <alternativeName>
        <fullName evidence="6">Lysylphosphatidylglycerol synthase</fullName>
    </alternativeName>
</protein>
<dbReference type="RefSeq" id="WP_336585006.1">
    <property type="nucleotide sequence ID" value="NZ_JBBAXC010000001.1"/>
</dbReference>
<proteinExistence type="inferred from homology"/>
<feature type="transmembrane region" description="Helical" evidence="6">
    <location>
        <begin position="266"/>
        <end position="292"/>
    </location>
</feature>
<comment type="subcellular location">
    <subcellularLocation>
        <location evidence="1 6">Cell membrane</location>
        <topology evidence="1 6">Multi-pass membrane protein</topology>
    </subcellularLocation>
</comment>
<gene>
    <name evidence="6" type="primary">mprF</name>
    <name evidence="7" type="ORF">WAK64_00735</name>
</gene>
<dbReference type="PANTHER" id="PTHR39087:SF2">
    <property type="entry name" value="UPF0104 MEMBRANE PROTEIN MJ1595"/>
    <property type="match status" value="1"/>
</dbReference>
<comment type="catalytic activity">
    <reaction evidence="6">
        <text>L-lysyl-tRNA(Lys) + a 1,2-diacyl-sn-glycero-3-phospho-(1'-sn-glycerol) = a 1,2-diacyl-sn-glycero-3-phospho-1'-(3'-O-L-lysyl)-sn-glycerol + tRNA(Lys)</text>
        <dbReference type="Rhea" id="RHEA:10668"/>
        <dbReference type="Rhea" id="RHEA-COMP:9696"/>
        <dbReference type="Rhea" id="RHEA-COMP:9697"/>
        <dbReference type="ChEBI" id="CHEBI:64716"/>
        <dbReference type="ChEBI" id="CHEBI:75792"/>
        <dbReference type="ChEBI" id="CHEBI:78442"/>
        <dbReference type="ChEBI" id="CHEBI:78529"/>
        <dbReference type="EC" id="2.3.2.3"/>
    </reaction>
</comment>
<sequence length="312" mass="36088">MKHKLKWIRWGIGAVLIVIFFLLLWKFGEKELWKNTFLFLLQHPVQLILGFFVYFLSFVLKAIAWTWTLQSKISIKTAIVGIWYSLFFNHLLPVKGGEVARIYVGYNRRRKGSLSEIIQSVALLRLFDLFSLLCLSLFFGFAVISKLSSYWILVVVGGILVVLVSLPLMLKWPSVFQRQWLIFRQLFFRRQIIFVFALVFTSWILEGSILFSVMYAIMPDFTFWNAVVTNSVTVLGQIFQITPGGIANYETVMSVTLRTYGILFEIGLFAAIITHGMKFLFSYLVGGIAWYLDPISYKQIKSFSLTDEERNG</sequence>
<keyword evidence="6" id="KW-0046">Antibiotic resistance</keyword>
<organism evidence="7 8">
    <name type="scientific">Bacillus spongiae</name>
    <dbReference type="NCBI Taxonomy" id="2683610"/>
    <lineage>
        <taxon>Bacteria</taxon>
        <taxon>Bacillati</taxon>
        <taxon>Bacillota</taxon>
        <taxon>Bacilli</taxon>
        <taxon>Bacillales</taxon>
        <taxon>Bacillaceae</taxon>
        <taxon>Bacillus</taxon>
    </lineage>
</organism>
<dbReference type="InterPro" id="IPR022791">
    <property type="entry name" value="L-PG_synthase/AglD"/>
</dbReference>
<feature type="transmembrane region" description="Helical" evidence="6">
    <location>
        <begin position="7"/>
        <end position="25"/>
    </location>
</feature>
<evidence type="ECO:0000313" key="7">
    <source>
        <dbReference type="EMBL" id="MEI5905590.1"/>
    </source>
</evidence>
<feature type="transmembrane region" description="Helical" evidence="6">
    <location>
        <begin position="150"/>
        <end position="170"/>
    </location>
</feature>
<dbReference type="Proteomes" id="UP001312865">
    <property type="component" value="Unassembled WGS sequence"/>
</dbReference>
<feature type="transmembrane region" description="Helical" evidence="6">
    <location>
        <begin position="45"/>
        <end position="67"/>
    </location>
</feature>
<evidence type="ECO:0000313" key="8">
    <source>
        <dbReference type="Proteomes" id="UP001312865"/>
    </source>
</evidence>
<evidence type="ECO:0000256" key="1">
    <source>
        <dbReference type="ARBA" id="ARBA00004651"/>
    </source>
</evidence>
<dbReference type="EC" id="2.3.2.3" evidence="6"/>
<keyword evidence="2" id="KW-1003">Cell membrane</keyword>
<dbReference type="Pfam" id="PF03706">
    <property type="entry name" value="LPG_synthase_TM"/>
    <property type="match status" value="1"/>
</dbReference>
<reference evidence="7 8" key="1">
    <citation type="journal article" date="2018" name="J. Microbiol.">
        <title>Bacillus spongiae sp. nov., isolated from sponge of Jeju Island.</title>
        <authorList>
            <person name="Lee G.E."/>
            <person name="Im W.T."/>
            <person name="Park J.S."/>
        </authorList>
    </citation>
    <scope>NUCLEOTIDE SEQUENCE [LARGE SCALE GENOMIC DNA]</scope>
    <source>
        <strain evidence="7 8">135PIL107-10</strain>
    </source>
</reference>